<accession>A0A8S5LB65</accession>
<keyword evidence="3" id="KW-0378">Hydrolase</keyword>
<evidence type="ECO:0000313" key="3">
    <source>
        <dbReference type="EMBL" id="DAD67210.1"/>
    </source>
</evidence>
<reference evidence="3" key="1">
    <citation type="journal article" date="2021" name="Proc. Natl. Acad. Sci. U.S.A.">
        <title>A Catalog of Tens of Thousands of Viruses from Human Metagenomes Reveals Hidden Associations with Chronic Diseases.</title>
        <authorList>
            <person name="Tisza M.J."/>
            <person name="Buck C.B."/>
        </authorList>
    </citation>
    <scope>NUCLEOTIDE SEQUENCE</scope>
    <source>
        <strain evidence="3">CtXOZ1</strain>
    </source>
</reference>
<feature type="compositionally biased region" description="Basic and acidic residues" evidence="1">
    <location>
        <begin position="85"/>
        <end position="94"/>
    </location>
</feature>
<evidence type="ECO:0000259" key="2">
    <source>
        <dbReference type="SMART" id="SM00507"/>
    </source>
</evidence>
<dbReference type="CDD" id="cd00085">
    <property type="entry name" value="HNHc"/>
    <property type="match status" value="1"/>
</dbReference>
<keyword evidence="3" id="KW-0540">Nuclease</keyword>
<dbReference type="InterPro" id="IPR003615">
    <property type="entry name" value="HNH_nuc"/>
</dbReference>
<organism evidence="3">
    <name type="scientific">Siphoviridae sp. ctXOZ1</name>
    <dbReference type="NCBI Taxonomy" id="2823585"/>
    <lineage>
        <taxon>Viruses</taxon>
        <taxon>Duplodnaviria</taxon>
        <taxon>Heunggongvirae</taxon>
        <taxon>Uroviricota</taxon>
        <taxon>Caudoviricetes</taxon>
    </lineage>
</organism>
<dbReference type="GO" id="GO:0004519">
    <property type="term" value="F:endonuclease activity"/>
    <property type="evidence" value="ECO:0007669"/>
    <property type="project" value="UniProtKB-KW"/>
</dbReference>
<dbReference type="SMART" id="SM00507">
    <property type="entry name" value="HNHc"/>
    <property type="match status" value="1"/>
</dbReference>
<dbReference type="GO" id="GO:0008270">
    <property type="term" value="F:zinc ion binding"/>
    <property type="evidence" value="ECO:0007669"/>
    <property type="project" value="InterPro"/>
</dbReference>
<feature type="region of interest" description="Disordered" evidence="1">
    <location>
        <begin position="72"/>
        <end position="102"/>
    </location>
</feature>
<proteinExistence type="predicted"/>
<dbReference type="EMBL" id="BK014672">
    <property type="protein sequence ID" value="DAD67210.1"/>
    <property type="molecule type" value="Genomic_DNA"/>
</dbReference>
<feature type="domain" description="HNH nuclease" evidence="2">
    <location>
        <begin position="17"/>
        <end position="67"/>
    </location>
</feature>
<dbReference type="Gene3D" id="1.10.30.50">
    <property type="match status" value="1"/>
</dbReference>
<protein>
    <submittedName>
        <fullName evidence="3">HNH endonuclease</fullName>
    </submittedName>
</protein>
<dbReference type="GO" id="GO:0003676">
    <property type="term" value="F:nucleic acid binding"/>
    <property type="evidence" value="ECO:0007669"/>
    <property type="project" value="InterPro"/>
</dbReference>
<name>A0A8S5LB65_9CAUD</name>
<evidence type="ECO:0000256" key="1">
    <source>
        <dbReference type="SAM" id="MobiDB-lite"/>
    </source>
</evidence>
<sequence length="102" mass="11740">MAWTSRRRGELPANWNSLRRLVLERDRWICQIQGPGCSRTATDVDHIRRGNNHDPSNLQSLCAACHKAKTQRESAEAIRRRRELRLRPAEKHPGDTSARTST</sequence>
<dbReference type="Pfam" id="PF01844">
    <property type="entry name" value="HNH"/>
    <property type="match status" value="1"/>
</dbReference>
<dbReference type="InterPro" id="IPR002711">
    <property type="entry name" value="HNH"/>
</dbReference>
<keyword evidence="3" id="KW-0255">Endonuclease</keyword>